<reference evidence="2 3" key="1">
    <citation type="submission" date="2021-04" db="EMBL/GenBank/DDBJ databases">
        <title>Genomics, taxonomy and metabolism of representatives of sulfur bacteria of the genus Thiothrix: Thiothrix fructosivorans QT, Thiothrix unzii A1T and three new species, Thiothrix subterranea sp. nov., Thiothrix litoralis sp. nov. and 'Candidatus Thiothrix anitrata' sp. nov.</title>
        <authorList>
            <person name="Ravin N.V."/>
            <person name="Smolyakov D."/>
            <person name="Rudenko T.S."/>
            <person name="Mardanov A.V."/>
            <person name="Beletsky A.V."/>
            <person name="Markov N.D."/>
            <person name="Fomenkov A.I."/>
            <person name="Roberts R.J."/>
            <person name="Karnachuk O.V."/>
            <person name="Novikov A."/>
            <person name="Grabovich M.Y."/>
        </authorList>
    </citation>
    <scope>NUCLEOTIDE SEQUENCE [LARGE SCALE GENOMIC DNA]</scope>
    <source>
        <strain evidence="2 3">AS</strain>
    </source>
</reference>
<name>A0ABX7X0F0_9GAMM</name>
<dbReference type="InterPro" id="IPR053136">
    <property type="entry name" value="UTP_pyrophosphatase-like"/>
</dbReference>
<dbReference type="Pfam" id="PF01863">
    <property type="entry name" value="YgjP-like"/>
    <property type="match status" value="1"/>
</dbReference>
<evidence type="ECO:0000259" key="1">
    <source>
        <dbReference type="Pfam" id="PF01863"/>
    </source>
</evidence>
<dbReference type="CDD" id="cd07344">
    <property type="entry name" value="M48_yhfN_like"/>
    <property type="match status" value="1"/>
</dbReference>
<dbReference type="RefSeq" id="WP_028489850.1">
    <property type="nucleotide sequence ID" value="NZ_CP072801.1"/>
</dbReference>
<sequence>MNTTSSLSNPLFTVSDIPVYVTRKAIKNLHLGVYPPDGQVRVSAPEHFSTDNIRLAVVTRLKWIKTQQQRFQQQPRQSLREMVSGESHYLWGTRYRLEVVYQSGKHQIAPRGEFLHLSVTPGTSTANRERLLHDYYRQQLKQRIPVLLEKWQPRIGKQVTDWGIKRMKTKWGSCNITEQRIWLNLELAKKSPECLEYVLIHELAHLLERQHNANFTALMDEFLPQWRSLRGQLNAEYLSAEVW</sequence>
<proteinExistence type="predicted"/>
<keyword evidence="3" id="KW-1185">Reference proteome</keyword>
<dbReference type="Gene3D" id="3.30.2010.10">
    <property type="entry name" value="Metalloproteases ('zincins'), catalytic domain"/>
    <property type="match status" value="1"/>
</dbReference>
<protein>
    <submittedName>
        <fullName evidence="2">M48 family metallopeptidase</fullName>
    </submittedName>
</protein>
<gene>
    <name evidence="2" type="ORF">J9253_05220</name>
</gene>
<accession>A0ABX7X0F0</accession>
<dbReference type="EMBL" id="CP072801">
    <property type="protein sequence ID" value="QTR47339.1"/>
    <property type="molecule type" value="Genomic_DNA"/>
</dbReference>
<dbReference type="Proteomes" id="UP000672039">
    <property type="component" value="Chromosome"/>
</dbReference>
<dbReference type="PANTHER" id="PTHR30399:SF1">
    <property type="entry name" value="UTP PYROPHOSPHATASE"/>
    <property type="match status" value="1"/>
</dbReference>
<dbReference type="InterPro" id="IPR002725">
    <property type="entry name" value="YgjP-like_metallopeptidase"/>
</dbReference>
<evidence type="ECO:0000313" key="3">
    <source>
        <dbReference type="Proteomes" id="UP000672039"/>
    </source>
</evidence>
<feature type="domain" description="YgjP-like metallopeptidase" evidence="1">
    <location>
        <begin position="32"/>
        <end position="235"/>
    </location>
</feature>
<dbReference type="PANTHER" id="PTHR30399">
    <property type="entry name" value="UNCHARACTERIZED PROTEIN YGJP"/>
    <property type="match status" value="1"/>
</dbReference>
<organism evidence="2 3">
    <name type="scientific">Thiothrix litoralis</name>
    <dbReference type="NCBI Taxonomy" id="2891210"/>
    <lineage>
        <taxon>Bacteria</taxon>
        <taxon>Pseudomonadati</taxon>
        <taxon>Pseudomonadota</taxon>
        <taxon>Gammaproteobacteria</taxon>
        <taxon>Thiotrichales</taxon>
        <taxon>Thiotrichaceae</taxon>
        <taxon>Thiothrix</taxon>
    </lineage>
</organism>
<evidence type="ECO:0000313" key="2">
    <source>
        <dbReference type="EMBL" id="QTR47339.1"/>
    </source>
</evidence>